<dbReference type="EMBL" id="ASHM01145476">
    <property type="protein sequence ID" value="PNX62079.1"/>
    <property type="molecule type" value="Genomic_DNA"/>
</dbReference>
<dbReference type="InterPro" id="IPR056789">
    <property type="entry name" value="LRR_R13L1-DRL21"/>
</dbReference>
<dbReference type="InterPro" id="IPR032675">
    <property type="entry name" value="LRR_dom_sf"/>
</dbReference>
<dbReference type="PANTHER" id="PTHR47186:SF18">
    <property type="entry name" value="RX N-TERMINAL DOMAIN-CONTAINING PROTEIN"/>
    <property type="match status" value="1"/>
</dbReference>
<reference evidence="2 3" key="2">
    <citation type="journal article" date="2017" name="Front. Plant Sci.">
        <title>Gene Classification and Mining of Molecular Markers Useful in Red Clover (Trifolium pratense) Breeding.</title>
        <authorList>
            <person name="Istvanek J."/>
            <person name="Dluhosova J."/>
            <person name="Dluhos P."/>
            <person name="Patkova L."/>
            <person name="Nedelnik J."/>
            <person name="Repkova J."/>
        </authorList>
    </citation>
    <scope>NUCLEOTIDE SEQUENCE [LARGE SCALE GENOMIC DNA]</scope>
    <source>
        <strain evidence="3">cv. Tatra</strain>
        <tissue evidence="2">Young leaves</tissue>
    </source>
</reference>
<reference evidence="2 3" key="1">
    <citation type="journal article" date="2014" name="Am. J. Bot.">
        <title>Genome assembly and annotation for red clover (Trifolium pratense; Fabaceae).</title>
        <authorList>
            <person name="Istvanek J."/>
            <person name="Jaros M."/>
            <person name="Krenek A."/>
            <person name="Repkova J."/>
        </authorList>
    </citation>
    <scope>NUCLEOTIDE SEQUENCE [LARGE SCALE GENOMIC DNA]</scope>
    <source>
        <strain evidence="3">cv. Tatra</strain>
        <tissue evidence="2">Young leaves</tissue>
    </source>
</reference>
<dbReference type="Pfam" id="PF25019">
    <property type="entry name" value="LRR_R13L1-DRL21"/>
    <property type="match status" value="1"/>
</dbReference>
<dbReference type="SUPFAM" id="SSF52058">
    <property type="entry name" value="L domain-like"/>
    <property type="match status" value="1"/>
</dbReference>
<name>A0A2K3K720_TRIPR</name>
<dbReference type="Proteomes" id="UP000236291">
    <property type="component" value="Unassembled WGS sequence"/>
</dbReference>
<dbReference type="STRING" id="57577.A0A2K3K720"/>
<protein>
    <submittedName>
        <fullName evidence="2">CC-NBS-LRR resistance protein</fullName>
    </submittedName>
</protein>
<comment type="caution">
    <text evidence="2">The sequence shown here is derived from an EMBL/GenBank/DDBJ whole genome shotgun (WGS) entry which is preliminary data.</text>
</comment>
<evidence type="ECO:0000313" key="2">
    <source>
        <dbReference type="EMBL" id="PNX62079.1"/>
    </source>
</evidence>
<organism evidence="2 3">
    <name type="scientific">Trifolium pratense</name>
    <name type="common">Red clover</name>
    <dbReference type="NCBI Taxonomy" id="57577"/>
    <lineage>
        <taxon>Eukaryota</taxon>
        <taxon>Viridiplantae</taxon>
        <taxon>Streptophyta</taxon>
        <taxon>Embryophyta</taxon>
        <taxon>Tracheophyta</taxon>
        <taxon>Spermatophyta</taxon>
        <taxon>Magnoliopsida</taxon>
        <taxon>eudicotyledons</taxon>
        <taxon>Gunneridae</taxon>
        <taxon>Pentapetalae</taxon>
        <taxon>rosids</taxon>
        <taxon>fabids</taxon>
        <taxon>Fabales</taxon>
        <taxon>Fabaceae</taxon>
        <taxon>Papilionoideae</taxon>
        <taxon>50 kb inversion clade</taxon>
        <taxon>NPAAA clade</taxon>
        <taxon>Hologalegina</taxon>
        <taxon>IRL clade</taxon>
        <taxon>Trifolieae</taxon>
        <taxon>Trifolium</taxon>
    </lineage>
</organism>
<evidence type="ECO:0000259" key="1">
    <source>
        <dbReference type="Pfam" id="PF25019"/>
    </source>
</evidence>
<proteinExistence type="predicted"/>
<feature type="domain" description="R13L1/DRL21-like LRR repeat region" evidence="1">
    <location>
        <begin position="58"/>
        <end position="124"/>
    </location>
</feature>
<feature type="non-terminal residue" evidence="2">
    <location>
        <position position="1"/>
    </location>
</feature>
<dbReference type="PANTHER" id="PTHR47186">
    <property type="entry name" value="LEUCINE-RICH REPEAT-CONTAINING PROTEIN 57"/>
    <property type="match status" value="1"/>
</dbReference>
<evidence type="ECO:0000313" key="3">
    <source>
        <dbReference type="Proteomes" id="UP000236291"/>
    </source>
</evidence>
<dbReference type="Gene3D" id="3.80.10.10">
    <property type="entry name" value="Ribonuclease Inhibitor"/>
    <property type="match status" value="1"/>
</dbReference>
<dbReference type="AlphaFoldDB" id="A0A2K3K720"/>
<accession>A0A2K3K720</accession>
<feature type="non-terminal residue" evidence="2">
    <location>
        <position position="125"/>
    </location>
</feature>
<sequence length="125" mass="13937">GCKRLTELPKDMGKLVNLSHLDVSDTALREIPVQIAKLENLQSLSNFVVSKNNDGLKLAELGKFPHLHGKLSISQLQNVTDPFEANQANMEMKEQIEELALEWDYGSIVPDSKIKSVVLEQLQPS</sequence>
<gene>
    <name evidence="2" type="ORF">L195_g060978</name>
</gene>